<dbReference type="Gene3D" id="1.50.10.20">
    <property type="match status" value="1"/>
</dbReference>
<accession>A0ABR7G1N7</accession>
<keyword evidence="1" id="KW-0732">Signal</keyword>
<dbReference type="Proteomes" id="UP000628463">
    <property type="component" value="Unassembled WGS sequence"/>
</dbReference>
<evidence type="ECO:0000256" key="1">
    <source>
        <dbReference type="SAM" id="SignalP"/>
    </source>
</evidence>
<evidence type="ECO:0000313" key="3">
    <source>
        <dbReference type="Proteomes" id="UP000628463"/>
    </source>
</evidence>
<dbReference type="EMBL" id="JACOPD010000004">
    <property type="protein sequence ID" value="MBC5680706.1"/>
    <property type="molecule type" value="Genomic_DNA"/>
</dbReference>
<dbReference type="RefSeq" id="WP_186836685.1">
    <property type="nucleotide sequence ID" value="NZ_JACOPD010000004.1"/>
</dbReference>
<evidence type="ECO:0008006" key="4">
    <source>
        <dbReference type="Google" id="ProtNLM"/>
    </source>
</evidence>
<reference evidence="2 3" key="1">
    <citation type="submission" date="2020-08" db="EMBL/GenBank/DDBJ databases">
        <title>Genome public.</title>
        <authorList>
            <person name="Liu C."/>
            <person name="Sun Q."/>
        </authorList>
    </citation>
    <scope>NUCLEOTIDE SEQUENCE [LARGE SCALE GENOMIC DNA]</scope>
    <source>
        <strain evidence="2 3">NSJ-43</strain>
    </source>
</reference>
<keyword evidence="3" id="KW-1185">Reference proteome</keyword>
<dbReference type="Pfam" id="PF09492">
    <property type="entry name" value="Pec_lyase"/>
    <property type="match status" value="1"/>
</dbReference>
<dbReference type="InterPro" id="IPR012669">
    <property type="entry name" value="Pectate_lyase"/>
</dbReference>
<dbReference type="SUPFAM" id="SSF81853">
    <property type="entry name" value="Family 10 polysaccharide lyase"/>
    <property type="match status" value="1"/>
</dbReference>
<proteinExistence type="predicted"/>
<evidence type="ECO:0000313" key="2">
    <source>
        <dbReference type="EMBL" id="MBC5680706.1"/>
    </source>
</evidence>
<comment type="caution">
    <text evidence="2">The sequence shown here is derived from an EMBL/GenBank/DDBJ whole genome shotgun (WGS) entry which is preliminary data.</text>
</comment>
<sequence>MRKVTKSLVTLGLCTTMLAGAFISVPTAGALSGLSKVDTVYAADGEQVELGDLVLRFLAIGEYEPNRYTKKDGNKWGPEEIEKGLLIKADMVLGEGNAEGMMAPMKCSLEDITGHVDADVSTGNIVITYNGLTLTMKAGSTTAELKNGTDTKTLNMRSEVAPYFKKIDGEKNADGSDYYACYLPVKFTAEALGGNVVWNDAMHRLEMAFAFYASDAAASPVVNSKSDYTTRKMELNSNTYSKMKERLDTTKLTSEQVKTNVANMIKAGLNVVDPVYQNDDGGWAKTNTEYDLLEDSFARLYTKGYSTVDNGATHGHMKFLSRIIRLSKENPTLFAGYSTELSTIEKGFWKAAKYMCDAQNDNGGWPQYYPYGVGYFKNITFNDNAMPDLMESIYALSNDSGLTDSELCEDYAWAREEIKNQTNPYVLELGIKHDTLKSVWDKGLDFVIRAQVVIDGTKTGWAQQYEPDAVDPVPAGGRAFELPSVSPDESLTMVKVLANIVNPSDAVKEAITSYVNWINSVGITGYGIYNISDRTRELGTDRLFLKDGSTTKQFGRFYGLDTTGKYYGFTEEQMKNKLTSNKFYEIFAGRDSVAQLSMNYGMCERRIGYSYVRTGADTKAKTIYDAWKKALGE</sequence>
<protein>
    <recommendedName>
        <fullName evidence="4">Pectate lyase</fullName>
    </recommendedName>
</protein>
<organism evidence="2 3">
    <name type="scientific">Lachnospira hominis</name>
    <name type="common">ex Liu et al. 2021</name>
    <dbReference type="NCBI Taxonomy" id="2763051"/>
    <lineage>
        <taxon>Bacteria</taxon>
        <taxon>Bacillati</taxon>
        <taxon>Bacillota</taxon>
        <taxon>Clostridia</taxon>
        <taxon>Lachnospirales</taxon>
        <taxon>Lachnospiraceae</taxon>
        <taxon>Lachnospira</taxon>
    </lineage>
</organism>
<feature type="signal peptide" evidence="1">
    <location>
        <begin position="1"/>
        <end position="21"/>
    </location>
</feature>
<gene>
    <name evidence="2" type="ORF">H8S01_07015</name>
</gene>
<name>A0ABR7G1N7_9FIRM</name>
<feature type="chain" id="PRO_5045364838" description="Pectate lyase" evidence="1">
    <location>
        <begin position="22"/>
        <end position="633"/>
    </location>
</feature>